<evidence type="ECO:0000313" key="9">
    <source>
        <dbReference type="EMBL" id="KAH0460197.1"/>
    </source>
</evidence>
<dbReference type="Gene3D" id="1.25.40.10">
    <property type="entry name" value="Tetratricopeptide repeat domain"/>
    <property type="match status" value="1"/>
</dbReference>
<evidence type="ECO:0000256" key="1">
    <source>
        <dbReference type="ARBA" id="ARBA00004123"/>
    </source>
</evidence>
<evidence type="ECO:0000256" key="7">
    <source>
        <dbReference type="PROSITE-ProRule" id="PRU00339"/>
    </source>
</evidence>
<evidence type="ECO:0000256" key="2">
    <source>
        <dbReference type="ARBA" id="ARBA00022737"/>
    </source>
</evidence>
<name>A0AAV7GUQ8_DENCH</name>
<evidence type="ECO:0000313" key="10">
    <source>
        <dbReference type="Proteomes" id="UP000775213"/>
    </source>
</evidence>
<organism evidence="9 10">
    <name type="scientific">Dendrobium chrysotoxum</name>
    <name type="common">Orchid</name>
    <dbReference type="NCBI Taxonomy" id="161865"/>
    <lineage>
        <taxon>Eukaryota</taxon>
        <taxon>Viridiplantae</taxon>
        <taxon>Streptophyta</taxon>
        <taxon>Embryophyta</taxon>
        <taxon>Tracheophyta</taxon>
        <taxon>Spermatophyta</taxon>
        <taxon>Magnoliopsida</taxon>
        <taxon>Liliopsida</taxon>
        <taxon>Asparagales</taxon>
        <taxon>Orchidaceae</taxon>
        <taxon>Epidendroideae</taxon>
        <taxon>Malaxideae</taxon>
        <taxon>Dendrobiinae</taxon>
        <taxon>Dendrobium</taxon>
    </lineage>
</organism>
<comment type="caution">
    <text evidence="9">The sequence shown here is derived from an EMBL/GenBank/DDBJ whole genome shotgun (WGS) entry which is preliminary data.</text>
</comment>
<protein>
    <submittedName>
        <fullName evidence="9">Uncharacterized protein</fullName>
    </submittedName>
</protein>
<sequence>MPRGGTGFARSNRGQSLPAAQPPSNDCRNYVAIKPLTAAYLATRPTPAMADKFSESLSSDHVQLKIPSGDSPYVKAKHVQLVEKDPNRAVVLFWRAINSADRVDSALKDMAVVMKQLNRAEEAIEAIKSFRGLCSTKAQEPLDNVLLDLYKKCGRVTEQIDLLNHKLRMIDEGIAFGGRIMKTARSQGKKFHVTVEQEKSRLLGNLAWAYMQCENYKEAEPLYRRALEIEKDYNKMCNLAICLMQTGRLAEAKIILADVQKPTNYCNGESYQKSFERAWEIMNELELIPDQKTLKSNSSVSSTPCSFSDEKASTAPLDFDMASLDHEVSPDALSEGSIWGSSSQEASLSPVSVKVTSQSKPVMISEYSVERKKIDNGTENMLIRLDIQIHRPKSKEFVVDSKKVVTLALNDQSFDKLKAFTDEFQKEENGEGAKISFKIPDLSSGPNVESLFYKTEKKTWADMVEEDEQLAFENAEISSSSLKLAGRSWADIAEEEERSDNKNFEFGSCGRNQQSATRTPISSFKTLNRSETQKLTHDNMNSSKLKTACHKYRSGGCKELSGRWRGTAKNAEHERRSLSSDRWPGCNLEGGKLGSDLTGSGGKCYDDSDYLSGMGGRYSCRKQRNRLQVFQEITTGDAKV</sequence>
<dbReference type="InterPro" id="IPR019734">
    <property type="entry name" value="TPR_rpt"/>
</dbReference>
<dbReference type="PANTHER" id="PTHR36326">
    <property type="entry name" value="PROTEIN POLLENLESS 3-LIKE 2"/>
    <property type="match status" value="1"/>
</dbReference>
<keyword evidence="3 7" id="KW-0802">TPR repeat</keyword>
<dbReference type="InterPro" id="IPR011990">
    <property type="entry name" value="TPR-like_helical_dom_sf"/>
</dbReference>
<evidence type="ECO:0000256" key="3">
    <source>
        <dbReference type="ARBA" id="ARBA00022803"/>
    </source>
</evidence>
<dbReference type="EMBL" id="JAGFBR010000010">
    <property type="protein sequence ID" value="KAH0460197.1"/>
    <property type="molecule type" value="Genomic_DNA"/>
</dbReference>
<evidence type="ECO:0000256" key="6">
    <source>
        <dbReference type="ARBA" id="ARBA00025750"/>
    </source>
</evidence>
<keyword evidence="5" id="KW-0539">Nucleus</keyword>
<dbReference type="PANTHER" id="PTHR36326:SF7">
    <property type="entry name" value="PROTEIN POLLENLESS 3-LIKE 2"/>
    <property type="match status" value="1"/>
</dbReference>
<accession>A0AAV7GUQ8</accession>
<feature type="region of interest" description="Disordered" evidence="8">
    <location>
        <begin position="1"/>
        <end position="24"/>
    </location>
</feature>
<dbReference type="SUPFAM" id="SSF48452">
    <property type="entry name" value="TPR-like"/>
    <property type="match status" value="1"/>
</dbReference>
<evidence type="ECO:0000256" key="5">
    <source>
        <dbReference type="ARBA" id="ARBA00023242"/>
    </source>
</evidence>
<feature type="repeat" description="TPR" evidence="7">
    <location>
        <begin position="200"/>
        <end position="233"/>
    </location>
</feature>
<keyword evidence="2" id="KW-0677">Repeat</keyword>
<gene>
    <name evidence="9" type="ORF">IEQ34_010860</name>
</gene>
<dbReference type="GO" id="GO:0005634">
    <property type="term" value="C:nucleus"/>
    <property type="evidence" value="ECO:0007669"/>
    <property type="project" value="UniProtKB-SubCell"/>
</dbReference>
<evidence type="ECO:0000256" key="4">
    <source>
        <dbReference type="ARBA" id="ARBA00023054"/>
    </source>
</evidence>
<comment type="subcellular location">
    <subcellularLocation>
        <location evidence="1">Nucleus</location>
    </subcellularLocation>
</comment>
<keyword evidence="10" id="KW-1185">Reference proteome</keyword>
<dbReference type="Pfam" id="PF13176">
    <property type="entry name" value="TPR_7"/>
    <property type="match status" value="1"/>
</dbReference>
<dbReference type="Proteomes" id="UP000775213">
    <property type="component" value="Unassembled WGS sequence"/>
</dbReference>
<dbReference type="PROSITE" id="PS50005">
    <property type="entry name" value="TPR"/>
    <property type="match status" value="1"/>
</dbReference>
<keyword evidence="4" id="KW-0175">Coiled coil</keyword>
<dbReference type="SMART" id="SM00028">
    <property type="entry name" value="TPR"/>
    <property type="match status" value="1"/>
</dbReference>
<comment type="similarity">
    <text evidence="6">Belongs to the MS5 protein family.</text>
</comment>
<evidence type="ECO:0000256" key="8">
    <source>
        <dbReference type="SAM" id="MobiDB-lite"/>
    </source>
</evidence>
<proteinExistence type="inferred from homology"/>
<reference evidence="9 10" key="1">
    <citation type="journal article" date="2021" name="Hortic Res">
        <title>Chromosome-scale assembly of the Dendrobium chrysotoxum genome enhances the understanding of orchid evolution.</title>
        <authorList>
            <person name="Zhang Y."/>
            <person name="Zhang G.Q."/>
            <person name="Zhang D."/>
            <person name="Liu X.D."/>
            <person name="Xu X.Y."/>
            <person name="Sun W.H."/>
            <person name="Yu X."/>
            <person name="Zhu X."/>
            <person name="Wang Z.W."/>
            <person name="Zhao X."/>
            <person name="Zhong W.Y."/>
            <person name="Chen H."/>
            <person name="Yin W.L."/>
            <person name="Huang T."/>
            <person name="Niu S.C."/>
            <person name="Liu Z.J."/>
        </authorList>
    </citation>
    <scope>NUCLEOTIDE SEQUENCE [LARGE SCALE GENOMIC DNA]</scope>
    <source>
        <strain evidence="9">Lindl</strain>
    </source>
</reference>
<dbReference type="InterPro" id="IPR044961">
    <property type="entry name" value="MS5/SDI1"/>
</dbReference>
<dbReference type="AlphaFoldDB" id="A0AAV7GUQ8"/>